<organism evidence="1 2">
    <name type="scientific">Mucuna pruriens</name>
    <name type="common">Velvet bean</name>
    <name type="synonym">Dolichos pruriens</name>
    <dbReference type="NCBI Taxonomy" id="157652"/>
    <lineage>
        <taxon>Eukaryota</taxon>
        <taxon>Viridiplantae</taxon>
        <taxon>Streptophyta</taxon>
        <taxon>Embryophyta</taxon>
        <taxon>Tracheophyta</taxon>
        <taxon>Spermatophyta</taxon>
        <taxon>Magnoliopsida</taxon>
        <taxon>eudicotyledons</taxon>
        <taxon>Gunneridae</taxon>
        <taxon>Pentapetalae</taxon>
        <taxon>rosids</taxon>
        <taxon>fabids</taxon>
        <taxon>Fabales</taxon>
        <taxon>Fabaceae</taxon>
        <taxon>Papilionoideae</taxon>
        <taxon>50 kb inversion clade</taxon>
        <taxon>NPAAA clade</taxon>
        <taxon>indigoferoid/millettioid clade</taxon>
        <taxon>Phaseoleae</taxon>
        <taxon>Mucuna</taxon>
    </lineage>
</organism>
<gene>
    <name evidence="1" type="ORF">CR513_14938</name>
</gene>
<dbReference type="InterPro" id="IPR053134">
    <property type="entry name" value="RNA-dir_DNA_polymerase"/>
</dbReference>
<dbReference type="PANTHER" id="PTHR24559:SF437">
    <property type="entry name" value="RNA-DIRECTED DNA POLYMERASE HOMOLOG"/>
    <property type="match status" value="1"/>
</dbReference>
<dbReference type="OrthoDB" id="532959at2759"/>
<dbReference type="Gene3D" id="3.10.10.10">
    <property type="entry name" value="HIV Type 1 Reverse Transcriptase, subunit A, domain 1"/>
    <property type="match status" value="1"/>
</dbReference>
<dbReference type="Gene3D" id="3.30.70.270">
    <property type="match status" value="1"/>
</dbReference>
<proteinExistence type="predicted"/>
<evidence type="ECO:0000313" key="1">
    <source>
        <dbReference type="EMBL" id="RDY01713.1"/>
    </source>
</evidence>
<reference evidence="1" key="1">
    <citation type="submission" date="2018-05" db="EMBL/GenBank/DDBJ databases">
        <title>Draft genome of Mucuna pruriens seed.</title>
        <authorList>
            <person name="Nnadi N.E."/>
            <person name="Vos R."/>
            <person name="Hasami M.H."/>
            <person name="Devisetty U.K."/>
            <person name="Aguiy J.C."/>
        </authorList>
    </citation>
    <scope>NUCLEOTIDE SEQUENCE [LARGE SCALE GENOMIC DNA]</scope>
    <source>
        <strain evidence="1">JCA_2017</strain>
    </source>
</reference>
<feature type="non-terminal residue" evidence="1">
    <location>
        <position position="1"/>
    </location>
</feature>
<dbReference type="Proteomes" id="UP000257109">
    <property type="component" value="Unassembled WGS sequence"/>
</dbReference>
<name>A0A371HFZ1_MUCPR</name>
<dbReference type="InterPro" id="IPR043502">
    <property type="entry name" value="DNA/RNA_pol_sf"/>
</dbReference>
<comment type="caution">
    <text evidence="1">The sequence shown here is derived from an EMBL/GenBank/DDBJ whole genome shotgun (WGS) entry which is preliminary data.</text>
</comment>
<keyword evidence="2" id="KW-1185">Reference proteome</keyword>
<dbReference type="PANTHER" id="PTHR24559">
    <property type="entry name" value="TRANSPOSON TY3-I GAG-POL POLYPROTEIN"/>
    <property type="match status" value="1"/>
</dbReference>
<accession>A0A371HFZ1</accession>
<evidence type="ECO:0008006" key="3">
    <source>
        <dbReference type="Google" id="ProtNLM"/>
    </source>
</evidence>
<dbReference type="STRING" id="157652.A0A371HFZ1"/>
<dbReference type="InterPro" id="IPR043128">
    <property type="entry name" value="Rev_trsase/Diguanyl_cyclase"/>
</dbReference>
<dbReference type="AlphaFoldDB" id="A0A371HFZ1"/>
<sequence length="146" mass="16750">MLLHVSPCDILLASICKLLEKLQDVFPKDIPHGLLPFRSIEHHIDLTLEVSLPNRPAYRTSLEEAKEIQKQVDKLIKKRWVRESMSPSAMPVILVPKNDGTWWMCTDYRSLNNITAPIPRLDGLLDELHGSKLFSKIDLKSGYHQI</sequence>
<protein>
    <recommendedName>
        <fullName evidence="3">Transposon Ty3-I Gag-Pol polyprotein</fullName>
    </recommendedName>
</protein>
<dbReference type="SUPFAM" id="SSF56672">
    <property type="entry name" value="DNA/RNA polymerases"/>
    <property type="match status" value="1"/>
</dbReference>
<dbReference type="EMBL" id="QJKJ01002703">
    <property type="protein sequence ID" value="RDY01713.1"/>
    <property type="molecule type" value="Genomic_DNA"/>
</dbReference>
<evidence type="ECO:0000313" key="2">
    <source>
        <dbReference type="Proteomes" id="UP000257109"/>
    </source>
</evidence>